<organism evidence="3 4">
    <name type="scientific">Achromobacter spanius</name>
    <dbReference type="NCBI Taxonomy" id="217203"/>
    <lineage>
        <taxon>Bacteria</taxon>
        <taxon>Pseudomonadati</taxon>
        <taxon>Pseudomonadota</taxon>
        <taxon>Betaproteobacteria</taxon>
        <taxon>Burkholderiales</taxon>
        <taxon>Alcaligenaceae</taxon>
        <taxon>Achromobacter</taxon>
    </lineage>
</organism>
<reference evidence="3 4" key="1">
    <citation type="submission" date="2017-09" db="EMBL/GenBank/DDBJ databases">
        <title>Genomic, metabolic, and phenotypic characteristics of bacterial isolates from the natural microbiome of the model nematode Caenorhabditis elegans.</title>
        <authorList>
            <person name="Zimmermann J."/>
            <person name="Obeng N."/>
            <person name="Yang W."/>
            <person name="Obeng O."/>
            <person name="Kissoyan K."/>
            <person name="Pees B."/>
            <person name="Dirksen P."/>
            <person name="Hoppner M."/>
            <person name="Franke A."/>
            <person name="Rosenstiel P."/>
            <person name="Leippe M."/>
            <person name="Dierking K."/>
            <person name="Kaleta C."/>
            <person name="Schulenburg H."/>
        </authorList>
    </citation>
    <scope>NUCLEOTIDE SEQUENCE [LARGE SCALE GENOMIC DNA]</scope>
    <source>
        <strain evidence="3 4">MYb73</strain>
    </source>
</reference>
<dbReference type="RefSeq" id="WP_105237499.1">
    <property type="nucleotide sequence ID" value="NZ_CP023270.1"/>
</dbReference>
<keyword evidence="4" id="KW-1185">Reference proteome</keyword>
<dbReference type="SUPFAM" id="SSF54427">
    <property type="entry name" value="NTF2-like"/>
    <property type="match status" value="1"/>
</dbReference>
<protein>
    <submittedName>
        <fullName evidence="3">Salicylate hydroxylase</fullName>
    </submittedName>
</protein>
<sequence>MLDFPLYYQLTRLYTDYAAALDAGEWEKWPDFFTEDCVYKVLPRENYERGFPLATMAFESRGMLKDRIYGATETIFHDPYYQRHVVGAPRVLLVQDGRIESEANYAIFRTKPSQLTTVFNVGRYLDVIRQTPDGLKFESRLCIFDSELIPNSLIYPI</sequence>
<dbReference type="EMBL" id="CP023270">
    <property type="protein sequence ID" value="AVJ26446.1"/>
    <property type="molecule type" value="Genomic_DNA"/>
</dbReference>
<evidence type="ECO:0000256" key="1">
    <source>
        <dbReference type="ARBA" id="ARBA00009570"/>
    </source>
</evidence>
<evidence type="ECO:0000313" key="4">
    <source>
        <dbReference type="Proteomes" id="UP000239477"/>
    </source>
</evidence>
<dbReference type="CDD" id="cd00667">
    <property type="entry name" value="ring_hydroxylating_dioxygenases_beta"/>
    <property type="match status" value="1"/>
</dbReference>
<dbReference type="GO" id="GO:0016491">
    <property type="term" value="F:oxidoreductase activity"/>
    <property type="evidence" value="ECO:0007669"/>
    <property type="project" value="UniProtKB-KW"/>
</dbReference>
<dbReference type="InterPro" id="IPR032710">
    <property type="entry name" value="NTF2-like_dom_sf"/>
</dbReference>
<accession>A0A2S0I334</accession>
<keyword evidence="2" id="KW-0560">Oxidoreductase</keyword>
<comment type="similarity">
    <text evidence="1">Belongs to the bacterial ring-hydroxylating dioxygenase beta subunit family.</text>
</comment>
<proteinExistence type="inferred from homology"/>
<name>A0A2S0I334_9BURK</name>
<dbReference type="OrthoDB" id="2674149at2"/>
<dbReference type="Pfam" id="PF00866">
    <property type="entry name" value="Ring_hydroxyl_B"/>
    <property type="match status" value="1"/>
</dbReference>
<evidence type="ECO:0000313" key="3">
    <source>
        <dbReference type="EMBL" id="AVJ26446.1"/>
    </source>
</evidence>
<dbReference type="AlphaFoldDB" id="A0A2S0I334"/>
<dbReference type="Proteomes" id="UP000239477">
    <property type="component" value="Chromosome"/>
</dbReference>
<gene>
    <name evidence="3" type="ORF">CLM73_04600</name>
</gene>
<evidence type="ECO:0000256" key="2">
    <source>
        <dbReference type="ARBA" id="ARBA00023002"/>
    </source>
</evidence>
<dbReference type="Gene3D" id="3.10.450.50">
    <property type="match status" value="1"/>
</dbReference>
<dbReference type="InterPro" id="IPR000391">
    <property type="entry name" value="Rng_hydr_dOase-bsu"/>
</dbReference>